<organism evidence="2 3">
    <name type="scientific">Schizopora paradoxa</name>
    <dbReference type="NCBI Taxonomy" id="27342"/>
    <lineage>
        <taxon>Eukaryota</taxon>
        <taxon>Fungi</taxon>
        <taxon>Dikarya</taxon>
        <taxon>Basidiomycota</taxon>
        <taxon>Agaricomycotina</taxon>
        <taxon>Agaricomycetes</taxon>
        <taxon>Hymenochaetales</taxon>
        <taxon>Schizoporaceae</taxon>
        <taxon>Schizopora</taxon>
    </lineage>
</organism>
<dbReference type="Gene3D" id="1.20.1280.50">
    <property type="match status" value="1"/>
</dbReference>
<dbReference type="Pfam" id="PF12937">
    <property type="entry name" value="F-box-like"/>
    <property type="match status" value="1"/>
</dbReference>
<evidence type="ECO:0000259" key="1">
    <source>
        <dbReference type="Pfam" id="PF12937"/>
    </source>
</evidence>
<accession>A0A0H2RJV7</accession>
<dbReference type="EMBL" id="KQ085981">
    <property type="protein sequence ID" value="KLO12275.1"/>
    <property type="molecule type" value="Genomic_DNA"/>
</dbReference>
<dbReference type="STRING" id="27342.A0A0H2RJV7"/>
<keyword evidence="3" id="KW-1185">Reference proteome</keyword>
<proteinExistence type="predicted"/>
<evidence type="ECO:0000313" key="2">
    <source>
        <dbReference type="EMBL" id="KLO12275.1"/>
    </source>
</evidence>
<protein>
    <recommendedName>
        <fullName evidence="1">F-box domain-containing protein</fullName>
    </recommendedName>
</protein>
<dbReference type="InterPro" id="IPR001810">
    <property type="entry name" value="F-box_dom"/>
</dbReference>
<evidence type="ECO:0000313" key="3">
    <source>
        <dbReference type="Proteomes" id="UP000053477"/>
    </source>
</evidence>
<gene>
    <name evidence="2" type="ORF">SCHPADRAFT_929356</name>
</gene>
<feature type="domain" description="F-box" evidence="1">
    <location>
        <begin position="115"/>
        <end position="166"/>
    </location>
</feature>
<dbReference type="AlphaFoldDB" id="A0A0H2RJV7"/>
<dbReference type="OrthoDB" id="3203373at2759"/>
<sequence length="588" mass="66417">MKPDAPTHALDGIFDEWIWAISSLKKMGVSVVGGGGGFVFSGTPTFNEKDEIYTFNRMQASAVAAKIREFRAFDDKFIPIFSALTEMSSTLHSIRRALVGLRTDADRLAITLGLASLPDEVLSSIFILAQRAQDKDKAKFSIAISQVCRRFREVAIGTPLLWNHVALMMPKDMVHTFLRRSGDVRLHVTISDSWTGGGGAIKDFEKDFFRAVFYHLERVGWLDLKIFCLPPENSRSSQIILSIFQHLSDKCLPRLEELRIHYPDYVGSSGIAPFPVDLLLQGYFKLPSLRTLKIGTKGHFPAVQFGDKLSTIVVELASGSVEMAMHNFLFLLATSTSLNHVTLIFSCPYKSRAIELPIANGVAAPSITSFILITYHDETFNDPTFRTFTRSFYFPNLSHLSIKAKCMDIVDCWHLSSETYQDERLNGDFTPFLEDVFAGCESYPALRNFELELTPEAYHTKPFFNFPFAKYMPNLKHFGVAVGMMSETWHPALPALRSLRVEGCRIKDVSWIQAFVEEMISSGMDEHFDSLRVSCTKQVLTEIRNKVKLPSTKIDAYESRRSKLDFHDGVGFLEEIDDYLPKGMAVRR</sequence>
<name>A0A0H2RJV7_9AGAM</name>
<dbReference type="InParanoid" id="A0A0H2RJV7"/>
<reference evidence="2 3" key="1">
    <citation type="submission" date="2015-04" db="EMBL/GenBank/DDBJ databases">
        <title>Complete genome sequence of Schizopora paradoxa KUC8140, a cosmopolitan wood degrader in East Asia.</title>
        <authorList>
            <consortium name="DOE Joint Genome Institute"/>
            <person name="Min B."/>
            <person name="Park H."/>
            <person name="Jang Y."/>
            <person name="Kim J.-J."/>
            <person name="Kim K.H."/>
            <person name="Pangilinan J."/>
            <person name="Lipzen A."/>
            <person name="Riley R."/>
            <person name="Grigoriev I.V."/>
            <person name="Spatafora J.W."/>
            <person name="Choi I.-G."/>
        </authorList>
    </citation>
    <scope>NUCLEOTIDE SEQUENCE [LARGE SCALE GENOMIC DNA]</scope>
    <source>
        <strain evidence="2 3">KUC8140</strain>
    </source>
</reference>
<dbReference type="Proteomes" id="UP000053477">
    <property type="component" value="Unassembled WGS sequence"/>
</dbReference>